<sequence length="441" mass="52004">MRFFDREQEFKKLREIEELSDEVAQFTIITGRRRIGKTEMVKKFYENKTMLYFFVARKAEADLCEIFVDEIRTKLNIPMLDSKGMSFAAVFKFIMELSQNQHINLFIDEFQDFYRVNQSIYSDMQNIWDSYKNKAHINLIVAGSVNTLMNKIFKDKKQPLFGRQTGTMHIRPFKPSVLKEIMSEYCPDYKKSDLLALYTLTGGVAKYVELFIDRKKFTEKKMMDMFFERDSYFLPEGKNMLVDEFGKDYGIYFSILTLIAQGKNTRSELENALNIKELSGYLKNLSEEYGLISKMQPIYEKSSNKNVHYAINDQFLKFWFRFIYKYAHIIEAGGNDKLKAIAERDFTTVSGKSLESYFNEVLKESGAYTRLGYWHDRKGENEIDIVTEDELDNKIEFIEVKRQVKNFDENVLKTKSELFFKAVGSFKGYEIIYRGLSIEDM</sequence>
<dbReference type="Gene3D" id="3.40.50.300">
    <property type="entry name" value="P-loop containing nucleotide triphosphate hydrolases"/>
    <property type="match status" value="1"/>
</dbReference>
<organism evidence="3 4">
    <name type="scientific">Bacteroides acidifaciens</name>
    <dbReference type="NCBI Taxonomy" id="85831"/>
    <lineage>
        <taxon>Bacteria</taxon>
        <taxon>Pseudomonadati</taxon>
        <taxon>Bacteroidota</taxon>
        <taxon>Bacteroidia</taxon>
        <taxon>Bacteroidales</taxon>
        <taxon>Bacteroidaceae</taxon>
        <taxon>Bacteroides</taxon>
    </lineage>
</organism>
<dbReference type="InterPro" id="IPR011579">
    <property type="entry name" value="ATPase_dom"/>
</dbReference>
<dbReference type="EMBL" id="SRZA01000016">
    <property type="protein sequence ID" value="TGY06084.1"/>
    <property type="molecule type" value="Genomic_DNA"/>
</dbReference>
<feature type="domain" description="ATPase" evidence="1">
    <location>
        <begin position="3"/>
        <end position="210"/>
    </location>
</feature>
<dbReference type="GO" id="GO:0005524">
    <property type="term" value="F:ATP binding"/>
    <property type="evidence" value="ECO:0007669"/>
    <property type="project" value="InterPro"/>
</dbReference>
<dbReference type="Pfam" id="PF03008">
    <property type="entry name" value="DUF234"/>
    <property type="match status" value="1"/>
</dbReference>
<reference evidence="3 4" key="1">
    <citation type="submission" date="2019-04" db="EMBL/GenBank/DDBJ databases">
        <title>Microbes associate with the intestines of laboratory mice.</title>
        <authorList>
            <person name="Navarre W."/>
            <person name="Wong E."/>
            <person name="Huang K."/>
            <person name="Tropini C."/>
            <person name="Ng K."/>
            <person name="Yu B."/>
        </authorList>
    </citation>
    <scope>NUCLEOTIDE SEQUENCE [LARGE SCALE GENOMIC DNA]</scope>
    <source>
        <strain evidence="3 4">NM70_E10</strain>
    </source>
</reference>
<keyword evidence="4" id="KW-1185">Reference proteome</keyword>
<name>A0A4S2AZ61_9BACE</name>
<evidence type="ECO:0000313" key="4">
    <source>
        <dbReference type="Proteomes" id="UP000305751"/>
    </source>
</evidence>
<feature type="domain" description="DUF234" evidence="2">
    <location>
        <begin position="319"/>
        <end position="403"/>
    </location>
</feature>
<proteinExistence type="predicted"/>
<dbReference type="AlphaFoldDB" id="A0A4S2AZ61"/>
<protein>
    <submittedName>
        <fullName evidence="3">ATPase</fullName>
    </submittedName>
</protein>
<evidence type="ECO:0000259" key="2">
    <source>
        <dbReference type="Pfam" id="PF03008"/>
    </source>
</evidence>
<accession>A0A4S2AZ61</accession>
<evidence type="ECO:0000259" key="1">
    <source>
        <dbReference type="Pfam" id="PF01637"/>
    </source>
</evidence>
<dbReference type="InterPro" id="IPR027417">
    <property type="entry name" value="P-loop_NTPase"/>
</dbReference>
<dbReference type="PANTHER" id="PTHR34704:SF1">
    <property type="entry name" value="ATPASE"/>
    <property type="match status" value="1"/>
</dbReference>
<dbReference type="RefSeq" id="WP_136014039.1">
    <property type="nucleotide sequence ID" value="NZ_CAJTBC010000024.1"/>
</dbReference>
<dbReference type="PANTHER" id="PTHR34704">
    <property type="entry name" value="ATPASE"/>
    <property type="match status" value="1"/>
</dbReference>
<dbReference type="Proteomes" id="UP000305751">
    <property type="component" value="Unassembled WGS sequence"/>
</dbReference>
<dbReference type="InterPro" id="IPR004256">
    <property type="entry name" value="DUF234"/>
</dbReference>
<gene>
    <name evidence="3" type="ORF">E5356_07445</name>
</gene>
<comment type="caution">
    <text evidence="3">The sequence shown here is derived from an EMBL/GenBank/DDBJ whole genome shotgun (WGS) entry which is preliminary data.</text>
</comment>
<evidence type="ECO:0000313" key="3">
    <source>
        <dbReference type="EMBL" id="TGY06084.1"/>
    </source>
</evidence>
<dbReference type="SUPFAM" id="SSF52540">
    <property type="entry name" value="P-loop containing nucleoside triphosphate hydrolases"/>
    <property type="match status" value="1"/>
</dbReference>
<dbReference type="Pfam" id="PF01637">
    <property type="entry name" value="ATPase_2"/>
    <property type="match status" value="1"/>
</dbReference>